<dbReference type="InterPro" id="IPR001073">
    <property type="entry name" value="C1q_dom"/>
</dbReference>
<dbReference type="Proteomes" id="UP001619887">
    <property type="component" value="Unassembled WGS sequence"/>
</dbReference>
<keyword evidence="8" id="KW-1185">Reference proteome</keyword>
<feature type="coiled-coil region" evidence="4">
    <location>
        <begin position="39"/>
        <end position="101"/>
    </location>
</feature>
<comment type="caution">
    <text evidence="7">The sequence shown here is derived from an EMBL/GenBank/DDBJ whole genome shotgun (WGS) entry which is preliminary data.</text>
</comment>
<name>A0ABD2FWI6_PAGBO</name>
<dbReference type="GO" id="GO:0005576">
    <property type="term" value="C:extracellular region"/>
    <property type="evidence" value="ECO:0007669"/>
    <property type="project" value="UniProtKB-SubCell"/>
</dbReference>
<evidence type="ECO:0000256" key="5">
    <source>
        <dbReference type="SAM" id="SignalP"/>
    </source>
</evidence>
<organism evidence="7 8">
    <name type="scientific">Pagothenia borchgrevinki</name>
    <name type="common">Bald rockcod</name>
    <name type="synonym">Trematomus borchgrevinki</name>
    <dbReference type="NCBI Taxonomy" id="8213"/>
    <lineage>
        <taxon>Eukaryota</taxon>
        <taxon>Metazoa</taxon>
        <taxon>Chordata</taxon>
        <taxon>Craniata</taxon>
        <taxon>Vertebrata</taxon>
        <taxon>Euteleostomi</taxon>
        <taxon>Actinopterygii</taxon>
        <taxon>Neopterygii</taxon>
        <taxon>Teleostei</taxon>
        <taxon>Neoteleostei</taxon>
        <taxon>Acanthomorphata</taxon>
        <taxon>Eupercaria</taxon>
        <taxon>Perciformes</taxon>
        <taxon>Notothenioidei</taxon>
        <taxon>Nototheniidae</taxon>
        <taxon>Pagothenia</taxon>
    </lineage>
</organism>
<proteinExistence type="predicted"/>
<evidence type="ECO:0000256" key="1">
    <source>
        <dbReference type="ARBA" id="ARBA00004613"/>
    </source>
</evidence>
<comment type="subcellular location">
    <subcellularLocation>
        <location evidence="1">Secreted</location>
    </subcellularLocation>
</comment>
<protein>
    <recommendedName>
        <fullName evidence="6">C1q domain-containing protein</fullName>
    </recommendedName>
</protein>
<feature type="signal peptide" evidence="5">
    <location>
        <begin position="1"/>
        <end position="18"/>
    </location>
</feature>
<dbReference type="PANTHER" id="PTHR22923:SF102">
    <property type="entry name" value="CEREBELLIN 13-RELATED"/>
    <property type="match status" value="1"/>
</dbReference>
<dbReference type="InterPro" id="IPR008983">
    <property type="entry name" value="Tumour_necrosis_fac-like_dom"/>
</dbReference>
<accession>A0ABD2FWI6</accession>
<feature type="coiled-coil region" evidence="4">
    <location>
        <begin position="151"/>
        <end position="178"/>
    </location>
</feature>
<reference evidence="7 8" key="1">
    <citation type="journal article" date="2022" name="G3 (Bethesda)">
        <title>Evaluating Illumina-, Nanopore-, and PacBio-based genome assembly strategies with the bald notothen, Trematomus borchgrevinki.</title>
        <authorList>
            <person name="Rayamajhi N."/>
            <person name="Cheng C.C."/>
            <person name="Catchen J.M."/>
        </authorList>
    </citation>
    <scope>NUCLEOTIDE SEQUENCE [LARGE SCALE GENOMIC DNA]</scope>
    <source>
        <strain evidence="7">AGRC-2024</strain>
    </source>
</reference>
<evidence type="ECO:0000256" key="2">
    <source>
        <dbReference type="ARBA" id="ARBA00022525"/>
    </source>
</evidence>
<gene>
    <name evidence="7" type="ORF">OYC64_004220</name>
</gene>
<dbReference type="Gene3D" id="2.60.120.40">
    <property type="match status" value="1"/>
</dbReference>
<dbReference type="EMBL" id="JBIYXZ010002085">
    <property type="protein sequence ID" value="KAL3046164.1"/>
    <property type="molecule type" value="Genomic_DNA"/>
</dbReference>
<dbReference type="SUPFAM" id="SSF49842">
    <property type="entry name" value="TNF-like"/>
    <property type="match status" value="1"/>
</dbReference>
<sequence length="315" mass="35882">MRLTIVLIVSLFSGLILAQEGDNASGTQSCDACEVSEKLKAMETRLIDTENRLMDADNRLKDTDNRLKDTDNRLKDTENRLMDTENRLMDTDNRLNDTDNRLMDTDNRLMDTDNRLKESDNRLMGTDNRLNDTDNRLMDTDNRLMDTDNRLKESDNRLMGTDNRLKESENQILELKNKEHKTVIFSAATGGGENTIGPFDTHTTLIYRTLITNIGAAYSPSTGIFTAPVPGVYYFTIFFHVGRDHGTILRLYKNNELIILTHDIPSTYDRADNGGNAVFLQLVQGDRVYVQLRAKTHVWGTDYDTTFSGFLVTEM</sequence>
<dbReference type="PRINTS" id="PR00007">
    <property type="entry name" value="COMPLEMNTC1Q"/>
</dbReference>
<evidence type="ECO:0000256" key="3">
    <source>
        <dbReference type="ARBA" id="ARBA00022729"/>
    </source>
</evidence>
<keyword evidence="2" id="KW-0964">Secreted</keyword>
<dbReference type="InterPro" id="IPR050822">
    <property type="entry name" value="Cerebellin_Synaptic_Org"/>
</dbReference>
<evidence type="ECO:0000259" key="6">
    <source>
        <dbReference type="PROSITE" id="PS50871"/>
    </source>
</evidence>
<reference evidence="7 8" key="2">
    <citation type="journal article" date="2024" name="G3 (Bethesda)">
        <title>The genome of the cryopelagic Antarctic bald notothen, Trematomus borchgrevinki.</title>
        <authorList>
            <person name="Rayamajhi N."/>
            <person name="Rivera-Colon A.G."/>
            <person name="Minhas B.F."/>
            <person name="Cheng C.C."/>
            <person name="Catchen J.M."/>
        </authorList>
    </citation>
    <scope>NUCLEOTIDE SEQUENCE [LARGE SCALE GENOMIC DNA]</scope>
    <source>
        <strain evidence="7">AGRC-2024</strain>
    </source>
</reference>
<dbReference type="Pfam" id="PF00386">
    <property type="entry name" value="C1q"/>
    <property type="match status" value="1"/>
</dbReference>
<evidence type="ECO:0000313" key="7">
    <source>
        <dbReference type="EMBL" id="KAL3046164.1"/>
    </source>
</evidence>
<dbReference type="AlphaFoldDB" id="A0ABD2FWI6"/>
<dbReference type="SUPFAM" id="SSF57997">
    <property type="entry name" value="Tropomyosin"/>
    <property type="match status" value="1"/>
</dbReference>
<feature type="chain" id="PRO_5044782264" description="C1q domain-containing protein" evidence="5">
    <location>
        <begin position="19"/>
        <end position="315"/>
    </location>
</feature>
<dbReference type="PROSITE" id="PS50871">
    <property type="entry name" value="C1Q"/>
    <property type="match status" value="1"/>
</dbReference>
<keyword evidence="3 5" id="KW-0732">Signal</keyword>
<dbReference type="SMART" id="SM00110">
    <property type="entry name" value="C1Q"/>
    <property type="match status" value="1"/>
</dbReference>
<evidence type="ECO:0000313" key="8">
    <source>
        <dbReference type="Proteomes" id="UP001619887"/>
    </source>
</evidence>
<dbReference type="PANTHER" id="PTHR22923">
    <property type="entry name" value="CEREBELLIN-RELATED"/>
    <property type="match status" value="1"/>
</dbReference>
<dbReference type="Gene3D" id="1.20.5.340">
    <property type="match status" value="1"/>
</dbReference>
<keyword evidence="4" id="KW-0175">Coiled coil</keyword>
<evidence type="ECO:0000256" key="4">
    <source>
        <dbReference type="SAM" id="Coils"/>
    </source>
</evidence>
<feature type="domain" description="C1q" evidence="6">
    <location>
        <begin position="181"/>
        <end position="315"/>
    </location>
</feature>